<dbReference type="Pfam" id="PF13229">
    <property type="entry name" value="Beta_helix"/>
    <property type="match status" value="1"/>
</dbReference>
<dbReference type="RefSeq" id="WP_320941828.1">
    <property type="nucleotide sequence ID" value="NZ_BAABEU010000001.1"/>
</dbReference>
<protein>
    <submittedName>
        <fullName evidence="7">Right-handed parallel beta-helix repeat-containing protein</fullName>
    </submittedName>
</protein>
<dbReference type="PANTHER" id="PTHR40088">
    <property type="entry name" value="PECTATE LYASE (EUROFUNG)"/>
    <property type="match status" value="1"/>
</dbReference>
<evidence type="ECO:0000259" key="6">
    <source>
        <dbReference type="Pfam" id="PF21258"/>
    </source>
</evidence>
<keyword evidence="8" id="KW-1185">Reference proteome</keyword>
<evidence type="ECO:0000256" key="3">
    <source>
        <dbReference type="ARBA" id="ARBA00022729"/>
    </source>
</evidence>
<dbReference type="InterPro" id="IPR012334">
    <property type="entry name" value="Pectin_lyas_fold"/>
</dbReference>
<name>A0ABZ0SIE7_9MICO</name>
<dbReference type="PANTHER" id="PTHR40088:SF2">
    <property type="entry name" value="SECRETED SUGAR HYDROLASE"/>
    <property type="match status" value="1"/>
</dbReference>
<evidence type="ECO:0000313" key="8">
    <source>
        <dbReference type="Proteomes" id="UP001323798"/>
    </source>
</evidence>
<dbReference type="InterPro" id="IPR052052">
    <property type="entry name" value="Polysaccharide_Lyase_9"/>
</dbReference>
<gene>
    <name evidence="7" type="ORF">SM116_15310</name>
</gene>
<keyword evidence="2" id="KW-0964">Secreted</keyword>
<dbReference type="SUPFAM" id="SSF51126">
    <property type="entry name" value="Pectin lyase-like"/>
    <property type="match status" value="1"/>
</dbReference>
<reference evidence="7 8" key="1">
    <citation type="submission" date="2023-11" db="EMBL/GenBank/DDBJ databases">
        <title>Genome sequence of Microbacterium rhizosphaerae KACC 19337.</title>
        <authorList>
            <person name="Choi H."/>
            <person name="Kim S."/>
            <person name="Kim Y."/>
            <person name="Kwon S.-W."/>
            <person name="Heo J."/>
        </authorList>
    </citation>
    <scope>NUCLEOTIDE SEQUENCE [LARGE SCALE GENOMIC DNA]</scope>
    <source>
        <strain evidence="7 8">KACC 19337</strain>
    </source>
</reference>
<comment type="subcellular location">
    <subcellularLocation>
        <location evidence="1">Secreted</location>
    </subcellularLocation>
</comment>
<dbReference type="InterPro" id="IPR049169">
    <property type="entry name" value="Glyco_hydro_120_ins"/>
</dbReference>
<feature type="domain" description="Right handed beta helix" evidence="5">
    <location>
        <begin position="308"/>
        <end position="437"/>
    </location>
</feature>
<evidence type="ECO:0000313" key="7">
    <source>
        <dbReference type="EMBL" id="WPR89111.1"/>
    </source>
</evidence>
<evidence type="ECO:0000256" key="2">
    <source>
        <dbReference type="ARBA" id="ARBA00022525"/>
    </source>
</evidence>
<organism evidence="7 8">
    <name type="scientific">Microbacterium rhizosphaerae</name>
    <dbReference type="NCBI Taxonomy" id="1678237"/>
    <lineage>
        <taxon>Bacteria</taxon>
        <taxon>Bacillati</taxon>
        <taxon>Actinomycetota</taxon>
        <taxon>Actinomycetes</taxon>
        <taxon>Micrococcales</taxon>
        <taxon>Microbacteriaceae</taxon>
        <taxon>Microbacterium</taxon>
    </lineage>
</organism>
<dbReference type="InterPro" id="IPR011050">
    <property type="entry name" value="Pectin_lyase_fold/virulence"/>
</dbReference>
<dbReference type="InterPro" id="IPR039448">
    <property type="entry name" value="Beta_helix"/>
</dbReference>
<sequence>MTTTFHVSGAGDDADDGSAERPVRTVSAAAARAHAGDTILVGAGTYRERIDPPRGGTEDSPITYTAVPSDHVVLTGSDRFENWSRVDDGLWRLVIPNRYFGDFNPYAEVVHGDWFVGNDRRHRRGNIFLDGAWLPEVPSLDALETGIGLGWSSTVDGLQDRPIVEVAGIEGHAAYAPAVYDLEGVTTITARLPAGTDPNIDDVEVSVRATVFTPTAEHIDHITVRGFEIRNAATNWVAPTVGQEGMVTAYWSRGWVIEDNEICYSRCAGIALAKNRDEFDGERGTTDGYYLTIQDALERDGWSRETIGSHVIRNNKIHHCGQVGIVGSLGCAFSVIEGNEIHDCNAQGIWTGWEMAGIKLHGAIDVVIRGNHLYRCGEPAAIWLDWMAQGTRLVDNLMHDNVRDVFTEVNHGPIQLVNNIMLSRRGLLTNSRGMLVAHNLILGRLEVWDDERETPYLRPHSTLPVSMRRVCSVGDAHWVNNILGDAVDLSEYDKSVPDQPCTFSGNVTTASEESRGLVTELAVDLERVGDVWRLAFLSHPDCGASADRVRRESLGVAVVPQQVYIDPDATSTAWDHDYMGVARGDRVAPGPFHSPLIGAVAVWPRRVAV</sequence>
<dbReference type="Proteomes" id="UP001323798">
    <property type="component" value="Chromosome"/>
</dbReference>
<feature type="region of interest" description="Disordered" evidence="4">
    <location>
        <begin position="1"/>
        <end position="23"/>
    </location>
</feature>
<evidence type="ECO:0000256" key="1">
    <source>
        <dbReference type="ARBA" id="ARBA00004613"/>
    </source>
</evidence>
<proteinExistence type="predicted"/>
<dbReference type="Gene3D" id="2.160.20.10">
    <property type="entry name" value="Single-stranded right-handed beta-helix, Pectin lyase-like"/>
    <property type="match status" value="2"/>
</dbReference>
<dbReference type="EMBL" id="CP139368">
    <property type="protein sequence ID" value="WPR89111.1"/>
    <property type="molecule type" value="Genomic_DNA"/>
</dbReference>
<keyword evidence="3" id="KW-0732">Signal</keyword>
<dbReference type="Pfam" id="PF21258">
    <property type="entry name" value="Glyco_hydro_120_ins"/>
    <property type="match status" value="1"/>
</dbReference>
<evidence type="ECO:0000256" key="4">
    <source>
        <dbReference type="SAM" id="MobiDB-lite"/>
    </source>
</evidence>
<feature type="domain" description="Glycoside hydrolase 120 insertion" evidence="6">
    <location>
        <begin position="81"/>
        <end position="147"/>
    </location>
</feature>
<evidence type="ECO:0000259" key="5">
    <source>
        <dbReference type="Pfam" id="PF13229"/>
    </source>
</evidence>
<accession>A0ABZ0SIE7</accession>